<comment type="caution">
    <text evidence="1">The sequence shown here is derived from an EMBL/GenBank/DDBJ whole genome shotgun (WGS) entry which is preliminary data.</text>
</comment>
<gene>
    <name evidence="1" type="ORF">OC698_01770</name>
</gene>
<dbReference type="Proteomes" id="UP001170666">
    <property type="component" value="Unassembled WGS sequence"/>
</dbReference>
<protein>
    <submittedName>
        <fullName evidence="1">Uncharacterized protein</fullName>
    </submittedName>
</protein>
<name>A0ABT9D169_9MOLU</name>
<proteinExistence type="predicted"/>
<evidence type="ECO:0000313" key="2">
    <source>
        <dbReference type="Proteomes" id="UP001170666"/>
    </source>
</evidence>
<sequence>MFKRSIGTKEATKKPKNPPIIFPTMLEKILIKKRQTTKKIITNKKSNTCIKINPFIKTKI</sequence>
<organism evidence="1 2">
    <name type="scientific">Candidatus Phytoplasma gossypii</name>
    <dbReference type="NCBI Taxonomy" id="2982629"/>
    <lineage>
        <taxon>Bacteria</taxon>
        <taxon>Bacillati</taxon>
        <taxon>Mycoplasmatota</taxon>
        <taxon>Mollicutes</taxon>
        <taxon>Acholeplasmatales</taxon>
        <taxon>Acholeplasmataceae</taxon>
        <taxon>Candidatus Phytoplasma</taxon>
        <taxon>16SrII (Peanut WB group)</taxon>
    </lineage>
</organism>
<evidence type="ECO:0000313" key="1">
    <source>
        <dbReference type="EMBL" id="MDO8057418.1"/>
    </source>
</evidence>
<dbReference type="EMBL" id="JAOSIT010000016">
    <property type="protein sequence ID" value="MDO8057418.1"/>
    <property type="molecule type" value="Genomic_DNA"/>
</dbReference>
<reference evidence="1 2" key="1">
    <citation type="journal article" date="2023" name="Int. J. Syst. Evol. Microbiol.">
        <title>The observation of taxonomic boundaries for the 16SrII and 16SrXXV phytoplasmas using genome-based delimitation.</title>
        <authorList>
            <person name="Rodrigues Jardim B."/>
            <person name="Tran-Nguyen L.T.T."/>
            <person name="Gambley C."/>
            <person name="Al-Sadi A.M."/>
            <person name="Al-Subhi A.M."/>
            <person name="Foissac X."/>
            <person name="Salar P."/>
            <person name="Cai H."/>
            <person name="Yang J.Y."/>
            <person name="Davis R."/>
            <person name="Jones L."/>
            <person name="Rodoni B."/>
            <person name="Constable F.E."/>
        </authorList>
    </citation>
    <scope>NUCLEOTIDE SEQUENCE [LARGE SCALE GENOMIC DNA]</scope>
    <source>
        <strain evidence="1">BAWM-BFA-CoWB</strain>
    </source>
</reference>
<accession>A0ABT9D169</accession>
<keyword evidence="2" id="KW-1185">Reference proteome</keyword>